<protein>
    <submittedName>
        <fullName evidence="1">Uncharacterized protein</fullName>
    </submittedName>
</protein>
<reference evidence="1" key="1">
    <citation type="submission" date="2020-04" db="EMBL/GenBank/DDBJ databases">
        <authorList>
            <person name="Alioto T."/>
            <person name="Alioto T."/>
            <person name="Gomez Garrido J."/>
        </authorList>
    </citation>
    <scope>NUCLEOTIDE SEQUENCE</scope>
    <source>
        <strain evidence="1">A484AB</strain>
    </source>
</reference>
<sequence>MNCNNSEFFQFLSLCGTKIDENLNTIAWINKFNKFNSYCQQLPKAELAYHFIKWQQHQSGGYSLPQQINEEPPEKKLIVENITQPKSLPENNIGTFTTFSFEINEDPVDIYQREITNEAKFEEKIEVINTLPIDIDNFIPNYPDNLEADPLNMIGLIKHGFDIDAELLTTNINVPQHHGKDVSMAKKIYDEENKKNDENCNYTSPIRTSNY</sequence>
<dbReference type="EMBL" id="CACRXK020007194">
    <property type="protein sequence ID" value="CAB4011576.1"/>
    <property type="molecule type" value="Genomic_DNA"/>
</dbReference>
<gene>
    <name evidence="1" type="ORF">PACLA_8A023457</name>
</gene>
<organism evidence="1 2">
    <name type="scientific">Paramuricea clavata</name>
    <name type="common">Red gorgonian</name>
    <name type="synonym">Violescent sea-whip</name>
    <dbReference type="NCBI Taxonomy" id="317549"/>
    <lineage>
        <taxon>Eukaryota</taxon>
        <taxon>Metazoa</taxon>
        <taxon>Cnidaria</taxon>
        <taxon>Anthozoa</taxon>
        <taxon>Octocorallia</taxon>
        <taxon>Malacalcyonacea</taxon>
        <taxon>Plexauridae</taxon>
        <taxon>Paramuricea</taxon>
    </lineage>
</organism>
<accession>A0A7D9EJQ8</accession>
<evidence type="ECO:0000313" key="1">
    <source>
        <dbReference type="EMBL" id="CAB4011576.1"/>
    </source>
</evidence>
<dbReference type="AlphaFoldDB" id="A0A7D9EJQ8"/>
<proteinExistence type="predicted"/>
<evidence type="ECO:0000313" key="2">
    <source>
        <dbReference type="Proteomes" id="UP001152795"/>
    </source>
</evidence>
<keyword evidence="2" id="KW-1185">Reference proteome</keyword>
<comment type="caution">
    <text evidence="1">The sequence shown here is derived from an EMBL/GenBank/DDBJ whole genome shotgun (WGS) entry which is preliminary data.</text>
</comment>
<dbReference type="Proteomes" id="UP001152795">
    <property type="component" value="Unassembled WGS sequence"/>
</dbReference>
<name>A0A7D9EJQ8_PARCT</name>